<dbReference type="EMBL" id="LBBL01000026">
    <property type="protein sequence ID" value="KKF96867.1"/>
    <property type="molecule type" value="Genomic_DNA"/>
</dbReference>
<evidence type="ECO:0000256" key="1">
    <source>
        <dbReference type="SAM" id="MobiDB-lite"/>
    </source>
</evidence>
<reference evidence="3 4" key="1">
    <citation type="submission" date="2015-04" db="EMBL/GenBank/DDBJ databases">
        <title>Genome sequence of Ceratocystis platani, a major pathogen of plane trees.</title>
        <authorList>
            <person name="Belbahri L."/>
        </authorList>
    </citation>
    <scope>NUCLEOTIDE SEQUENCE [LARGE SCALE GENOMIC DNA]</scope>
    <source>
        <strain evidence="3 4">CFO</strain>
    </source>
</reference>
<dbReference type="GO" id="GO:0006744">
    <property type="term" value="P:ubiquinone biosynthetic process"/>
    <property type="evidence" value="ECO:0007669"/>
    <property type="project" value="EnsemblFungi"/>
</dbReference>
<dbReference type="AlphaFoldDB" id="A0A0F8D2A2"/>
<evidence type="ECO:0000259" key="2">
    <source>
        <dbReference type="Pfam" id="PF01370"/>
    </source>
</evidence>
<feature type="compositionally biased region" description="Low complexity" evidence="1">
    <location>
        <begin position="121"/>
        <end position="135"/>
    </location>
</feature>
<feature type="domain" description="NAD-dependent epimerase/dehydratase" evidence="2">
    <location>
        <begin position="6"/>
        <end position="83"/>
    </location>
</feature>
<dbReference type="GO" id="GO:0005739">
    <property type="term" value="C:mitochondrion"/>
    <property type="evidence" value="ECO:0007669"/>
    <property type="project" value="EnsemblFungi"/>
</dbReference>
<dbReference type="GO" id="GO:0044877">
    <property type="term" value="F:protein-containing complex binding"/>
    <property type="evidence" value="ECO:0007669"/>
    <property type="project" value="TreeGrafter"/>
</dbReference>
<dbReference type="PANTHER" id="PTHR12126">
    <property type="entry name" value="NADH-UBIQUINONE OXIDOREDUCTASE 39 KDA SUBUNIT-RELATED"/>
    <property type="match status" value="1"/>
</dbReference>
<dbReference type="InterPro" id="IPR051207">
    <property type="entry name" value="ComplexI_NDUFA9_subunit"/>
</dbReference>
<gene>
    <name evidence="3" type="ORF">CFO_g789</name>
</gene>
<dbReference type="PANTHER" id="PTHR12126:SF16">
    <property type="entry name" value="MIOREX COMPLEX COMPONENT 2"/>
    <property type="match status" value="1"/>
</dbReference>
<feature type="region of interest" description="Disordered" evidence="1">
    <location>
        <begin position="114"/>
        <end position="140"/>
    </location>
</feature>
<evidence type="ECO:0000313" key="4">
    <source>
        <dbReference type="Proteomes" id="UP000034841"/>
    </source>
</evidence>
<proteinExistence type="predicted"/>
<dbReference type="Pfam" id="PF01370">
    <property type="entry name" value="Epimerase"/>
    <property type="match status" value="1"/>
</dbReference>
<sequence length="288" mass="30438">MATKRIVVCGGNGFVGSRICKFAVARGWDVMSISRSGQPRWDAVSVSSTAPSWARQVSWERANLLDATTYRALLTNTDYVVHSMGILLETDYKGLVRGTGGVISGLRGLLGGGGTNPLERGGSSRSTSASSGVGSQPTYESMNRDSAITLAREAAAANAKAFAFISAATCPPGVPTRYLSTKLEAEQSISKEEHLRGIFIRAPFMYDSSRKLTLGIAAAAGAAQFLDGASKGLLSGVLGDKNKLVKPLLVDTVAQATVQALEQEDVSGGVGVEEIERLGEKYWRQSML</sequence>
<dbReference type="InterPro" id="IPR001509">
    <property type="entry name" value="Epimerase_deHydtase"/>
</dbReference>
<accession>A0A0F8D2A2</accession>
<keyword evidence="4" id="KW-1185">Reference proteome</keyword>
<comment type="caution">
    <text evidence="3">The sequence shown here is derived from an EMBL/GenBank/DDBJ whole genome shotgun (WGS) entry which is preliminary data.</text>
</comment>
<dbReference type="Proteomes" id="UP000034841">
    <property type="component" value="Unassembled WGS sequence"/>
</dbReference>
<dbReference type="Gene3D" id="3.40.50.720">
    <property type="entry name" value="NAD(P)-binding Rossmann-like Domain"/>
    <property type="match status" value="1"/>
</dbReference>
<evidence type="ECO:0000313" key="3">
    <source>
        <dbReference type="EMBL" id="KKF96867.1"/>
    </source>
</evidence>
<dbReference type="SUPFAM" id="SSF51735">
    <property type="entry name" value="NAD(P)-binding Rossmann-fold domains"/>
    <property type="match status" value="1"/>
</dbReference>
<organism evidence="3 4">
    <name type="scientific">Ceratocystis fimbriata f. sp. platani</name>
    <dbReference type="NCBI Taxonomy" id="88771"/>
    <lineage>
        <taxon>Eukaryota</taxon>
        <taxon>Fungi</taxon>
        <taxon>Dikarya</taxon>
        <taxon>Ascomycota</taxon>
        <taxon>Pezizomycotina</taxon>
        <taxon>Sordariomycetes</taxon>
        <taxon>Hypocreomycetidae</taxon>
        <taxon>Microascales</taxon>
        <taxon>Ceratocystidaceae</taxon>
        <taxon>Ceratocystis</taxon>
    </lineage>
</organism>
<name>A0A0F8D2A2_CERFI</name>
<dbReference type="OrthoDB" id="276721at2759"/>
<protein>
    <recommendedName>
        <fullName evidence="2">NAD-dependent epimerase/dehydratase domain-containing protein</fullName>
    </recommendedName>
</protein>
<dbReference type="InterPro" id="IPR036291">
    <property type="entry name" value="NAD(P)-bd_dom_sf"/>
</dbReference>